<dbReference type="InterPro" id="IPR008254">
    <property type="entry name" value="Flavodoxin/NO_synth"/>
</dbReference>
<evidence type="ECO:0000259" key="2">
    <source>
        <dbReference type="PROSITE" id="PS50902"/>
    </source>
</evidence>
<dbReference type="Proteomes" id="UP001439008">
    <property type="component" value="Unassembled WGS sequence"/>
</dbReference>
<dbReference type="PROSITE" id="PS50902">
    <property type="entry name" value="FLAVODOXIN_LIKE"/>
    <property type="match status" value="1"/>
</dbReference>
<dbReference type="PRINTS" id="PR00369">
    <property type="entry name" value="FLAVODOXIN"/>
</dbReference>
<gene>
    <name evidence="3" type="ORF">MHBO_004147</name>
</gene>
<evidence type="ECO:0000256" key="1">
    <source>
        <dbReference type="SAM" id="SignalP"/>
    </source>
</evidence>
<feature type="domain" description="Flavodoxin-like" evidence="2">
    <location>
        <begin position="94"/>
        <end position="155"/>
    </location>
</feature>
<feature type="chain" id="PRO_5047418573" description="Flavodoxin-like domain-containing protein" evidence="1">
    <location>
        <begin position="23"/>
        <end position="155"/>
    </location>
</feature>
<dbReference type="Pfam" id="PF00258">
    <property type="entry name" value="Flavodoxin_1"/>
    <property type="match status" value="1"/>
</dbReference>
<dbReference type="Gene3D" id="3.40.50.360">
    <property type="match status" value="1"/>
</dbReference>
<protein>
    <recommendedName>
        <fullName evidence="2">Flavodoxin-like domain-containing protein</fullName>
    </recommendedName>
</protein>
<dbReference type="InterPro" id="IPR001094">
    <property type="entry name" value="Flavdoxin-like"/>
</dbReference>
<evidence type="ECO:0000313" key="3">
    <source>
        <dbReference type="EMBL" id="MES1922629.1"/>
    </source>
</evidence>
<proteinExistence type="predicted"/>
<dbReference type="EMBL" id="JBDODL010003276">
    <property type="protein sequence ID" value="MES1922629.1"/>
    <property type="molecule type" value="Genomic_DNA"/>
</dbReference>
<name>A0ABV2AST0_9EUKA</name>
<dbReference type="SUPFAM" id="SSF52218">
    <property type="entry name" value="Flavoproteins"/>
    <property type="match status" value="1"/>
</dbReference>
<organism evidence="3 4">
    <name type="scientific">Bonamia ostreae</name>
    <dbReference type="NCBI Taxonomy" id="126728"/>
    <lineage>
        <taxon>Eukaryota</taxon>
        <taxon>Sar</taxon>
        <taxon>Rhizaria</taxon>
        <taxon>Endomyxa</taxon>
        <taxon>Ascetosporea</taxon>
        <taxon>Haplosporida</taxon>
        <taxon>Bonamia</taxon>
    </lineage>
</organism>
<feature type="signal peptide" evidence="1">
    <location>
        <begin position="1"/>
        <end position="22"/>
    </location>
</feature>
<accession>A0ABV2AST0</accession>
<keyword evidence="4" id="KW-1185">Reference proteome</keyword>
<sequence>MDFYIVAIPVLLLLIVKPQISAKILQIPKIVIIKVTAIFEFKKKNDKKIEKNDQKINQFLPENDQKIEKNDQKSNLFLSKNEVFEQKNDKTDQITIYYGSQTGTAEGFAYDLQNDMSSIGYSVKVVDIEEYETKNFLDKKFSVFIVATFGDGDPT</sequence>
<comment type="caution">
    <text evidence="3">The sequence shown here is derived from an EMBL/GenBank/DDBJ whole genome shotgun (WGS) entry which is preliminary data.</text>
</comment>
<feature type="non-terminal residue" evidence="3">
    <location>
        <position position="155"/>
    </location>
</feature>
<dbReference type="InterPro" id="IPR029039">
    <property type="entry name" value="Flavoprotein-like_sf"/>
</dbReference>
<keyword evidence="1" id="KW-0732">Signal</keyword>
<evidence type="ECO:0000313" key="4">
    <source>
        <dbReference type="Proteomes" id="UP001439008"/>
    </source>
</evidence>
<reference evidence="3 4" key="1">
    <citation type="journal article" date="2024" name="BMC Biol.">
        <title>Comparative genomics of Ascetosporea gives new insight into the evolutionary basis for animal parasitism in Rhizaria.</title>
        <authorList>
            <person name="Hiltunen Thoren M."/>
            <person name="Onut-Brannstrom I."/>
            <person name="Alfjorden A."/>
            <person name="Peckova H."/>
            <person name="Swords F."/>
            <person name="Hooper C."/>
            <person name="Holzer A.S."/>
            <person name="Bass D."/>
            <person name="Burki F."/>
        </authorList>
    </citation>
    <scope>NUCLEOTIDE SEQUENCE [LARGE SCALE GENOMIC DNA]</scope>
    <source>
        <strain evidence="3">20-A016</strain>
    </source>
</reference>